<gene>
    <name evidence="5" type="ORF">V6575_00570</name>
</gene>
<dbReference type="CDD" id="cd01392">
    <property type="entry name" value="HTH_LacI"/>
    <property type="match status" value="1"/>
</dbReference>
<evidence type="ECO:0000313" key="5">
    <source>
        <dbReference type="EMBL" id="MEJ8472566.1"/>
    </source>
</evidence>
<dbReference type="RefSeq" id="WP_340272035.1">
    <property type="nucleotide sequence ID" value="NZ_JBAKIA010000001.1"/>
</dbReference>
<evidence type="ECO:0000256" key="2">
    <source>
        <dbReference type="ARBA" id="ARBA00023125"/>
    </source>
</evidence>
<evidence type="ECO:0000259" key="4">
    <source>
        <dbReference type="PROSITE" id="PS50932"/>
    </source>
</evidence>
<keyword evidence="3" id="KW-0804">Transcription</keyword>
<evidence type="ECO:0000256" key="3">
    <source>
        <dbReference type="ARBA" id="ARBA00023163"/>
    </source>
</evidence>
<accession>A0ABU8TEI1</accession>
<comment type="caution">
    <text evidence="5">The sequence shown here is derived from an EMBL/GenBank/DDBJ whole genome shotgun (WGS) entry which is preliminary data.</text>
</comment>
<evidence type="ECO:0000256" key="1">
    <source>
        <dbReference type="ARBA" id="ARBA00023015"/>
    </source>
</evidence>
<dbReference type="PANTHER" id="PTHR30146:SF33">
    <property type="entry name" value="TRANSCRIPTIONAL REGULATOR"/>
    <property type="match status" value="1"/>
</dbReference>
<sequence>MKKIIGSRPRGATLADVGLAANVSPMTVSKVLRKTGRISEETQERVLEAAVKLGYVPNQLAGSLGSATSNIVCILIPSASDSVYSEILSSISRTLRPLELRTFVGESNFDPEIEYEQVRSFLSIRPAGLILSGGVQRLAKTDDILEKHGADTVQIWDGDRQTATANIGPSHEMAGRMMAEHFVELGLKNVAYIGSELSKDLCAARRAEAFEHTARQHGLKFTAITSESAPRQAIGGTLLTERMLEDQSDIEGVHYLNDAMAIGGIRAMYQRGLVAADHMQVTGFNGTSLATSVRTRLTTIDMSYTHIGEAAANAVISLAAGQPVSAVQVEDCKFVQGNTSGKRN</sequence>
<dbReference type="Pfam" id="PF13377">
    <property type="entry name" value="Peripla_BP_3"/>
    <property type="match status" value="1"/>
</dbReference>
<dbReference type="InterPro" id="IPR000843">
    <property type="entry name" value="HTH_LacI"/>
</dbReference>
<dbReference type="Gene3D" id="1.10.260.40">
    <property type="entry name" value="lambda repressor-like DNA-binding domains"/>
    <property type="match status" value="1"/>
</dbReference>
<feature type="domain" description="HTH lacI-type" evidence="4">
    <location>
        <begin position="12"/>
        <end position="66"/>
    </location>
</feature>
<dbReference type="PANTHER" id="PTHR30146">
    <property type="entry name" value="LACI-RELATED TRANSCRIPTIONAL REPRESSOR"/>
    <property type="match status" value="1"/>
</dbReference>
<dbReference type="InterPro" id="IPR046335">
    <property type="entry name" value="LacI/GalR-like_sensor"/>
</dbReference>
<dbReference type="CDD" id="cd01575">
    <property type="entry name" value="PBP1_GntR"/>
    <property type="match status" value="1"/>
</dbReference>
<dbReference type="InterPro" id="IPR028082">
    <property type="entry name" value="Peripla_BP_I"/>
</dbReference>
<organism evidence="5 6">
    <name type="scientific">Roseibium algae</name>
    <dbReference type="NCBI Taxonomy" id="3123038"/>
    <lineage>
        <taxon>Bacteria</taxon>
        <taxon>Pseudomonadati</taxon>
        <taxon>Pseudomonadota</taxon>
        <taxon>Alphaproteobacteria</taxon>
        <taxon>Hyphomicrobiales</taxon>
        <taxon>Stappiaceae</taxon>
        <taxon>Roseibium</taxon>
    </lineage>
</organism>
<evidence type="ECO:0000313" key="6">
    <source>
        <dbReference type="Proteomes" id="UP001385499"/>
    </source>
</evidence>
<keyword evidence="2 5" id="KW-0238">DNA-binding</keyword>
<dbReference type="GO" id="GO:0003677">
    <property type="term" value="F:DNA binding"/>
    <property type="evidence" value="ECO:0007669"/>
    <property type="project" value="UniProtKB-KW"/>
</dbReference>
<dbReference type="SMART" id="SM00354">
    <property type="entry name" value="HTH_LACI"/>
    <property type="match status" value="1"/>
</dbReference>
<dbReference type="Proteomes" id="UP001385499">
    <property type="component" value="Unassembled WGS sequence"/>
</dbReference>
<reference evidence="5 6" key="1">
    <citation type="submission" date="2024-02" db="EMBL/GenBank/DDBJ databases">
        <title>Roseibium algae sp. nov., isolated from marine alga (Grateloupia sp.), showing potential in myo-inositol conversion.</title>
        <authorList>
            <person name="Wang Y."/>
        </authorList>
    </citation>
    <scope>NUCLEOTIDE SEQUENCE [LARGE SCALE GENOMIC DNA]</scope>
    <source>
        <strain evidence="5 6">H3510</strain>
    </source>
</reference>
<name>A0ABU8TEI1_9HYPH</name>
<dbReference type="SUPFAM" id="SSF47413">
    <property type="entry name" value="lambda repressor-like DNA-binding domains"/>
    <property type="match status" value="1"/>
</dbReference>
<keyword evidence="6" id="KW-1185">Reference proteome</keyword>
<keyword evidence="1" id="KW-0805">Transcription regulation</keyword>
<dbReference type="Gene3D" id="3.40.50.2300">
    <property type="match status" value="2"/>
</dbReference>
<dbReference type="Pfam" id="PF00356">
    <property type="entry name" value="LacI"/>
    <property type="match status" value="1"/>
</dbReference>
<dbReference type="PROSITE" id="PS50932">
    <property type="entry name" value="HTH_LACI_2"/>
    <property type="match status" value="1"/>
</dbReference>
<dbReference type="EMBL" id="JBAKIA010000001">
    <property type="protein sequence ID" value="MEJ8472566.1"/>
    <property type="molecule type" value="Genomic_DNA"/>
</dbReference>
<proteinExistence type="predicted"/>
<dbReference type="SUPFAM" id="SSF53822">
    <property type="entry name" value="Periplasmic binding protein-like I"/>
    <property type="match status" value="1"/>
</dbReference>
<dbReference type="InterPro" id="IPR010982">
    <property type="entry name" value="Lambda_DNA-bd_dom_sf"/>
</dbReference>
<protein>
    <submittedName>
        <fullName evidence="5">LacI family DNA-binding transcriptional regulator</fullName>
    </submittedName>
</protein>